<dbReference type="Gene3D" id="2.40.50.40">
    <property type="match status" value="1"/>
</dbReference>
<dbReference type="RefSeq" id="XP_036627767.1">
    <property type="nucleotide sequence ID" value="XM_036780384.1"/>
</dbReference>
<dbReference type="SMART" id="SM00298">
    <property type="entry name" value="CHROMO"/>
    <property type="match status" value="1"/>
</dbReference>
<dbReference type="PROSITE" id="PS50013">
    <property type="entry name" value="CHROMO_2"/>
    <property type="match status" value="1"/>
</dbReference>
<dbReference type="VEuPathDB" id="FungiDB:PC9H_010892"/>
<dbReference type="InterPro" id="IPR023780">
    <property type="entry name" value="Chromo_domain"/>
</dbReference>
<dbReference type="AlphaFoldDB" id="A0A8H6ZKP9"/>
<dbReference type="EMBL" id="JACETU010000008">
    <property type="protein sequence ID" value="KAF7422735.1"/>
    <property type="molecule type" value="Genomic_DNA"/>
</dbReference>
<reference evidence="2" key="1">
    <citation type="submission" date="2019-07" db="EMBL/GenBank/DDBJ databases">
        <authorList>
            <person name="Palmer J.M."/>
        </authorList>
    </citation>
    <scope>NUCLEOTIDE SEQUENCE</scope>
    <source>
        <strain evidence="2">PC9</strain>
    </source>
</reference>
<dbReference type="InterPro" id="IPR000953">
    <property type="entry name" value="Chromo/chromo_shadow_dom"/>
</dbReference>
<name>A0A8H6ZKP9_PLEOS</name>
<dbReference type="GeneID" id="59380710"/>
<dbReference type="GO" id="GO:0006338">
    <property type="term" value="P:chromatin remodeling"/>
    <property type="evidence" value="ECO:0007669"/>
    <property type="project" value="UniProtKB-ARBA"/>
</dbReference>
<dbReference type="SUPFAM" id="SSF54160">
    <property type="entry name" value="Chromo domain-like"/>
    <property type="match status" value="1"/>
</dbReference>
<protein>
    <recommendedName>
        <fullName evidence="1">Chromo domain-containing protein</fullName>
    </recommendedName>
</protein>
<feature type="domain" description="Chromo" evidence="1">
    <location>
        <begin position="81"/>
        <end position="117"/>
    </location>
</feature>
<organism evidence="2 3">
    <name type="scientific">Pleurotus ostreatus</name>
    <name type="common">Oyster mushroom</name>
    <name type="synonym">White-rot fungus</name>
    <dbReference type="NCBI Taxonomy" id="5322"/>
    <lineage>
        <taxon>Eukaryota</taxon>
        <taxon>Fungi</taxon>
        <taxon>Dikarya</taxon>
        <taxon>Basidiomycota</taxon>
        <taxon>Agaricomycotina</taxon>
        <taxon>Agaricomycetes</taxon>
        <taxon>Agaricomycetidae</taxon>
        <taxon>Agaricales</taxon>
        <taxon>Pleurotineae</taxon>
        <taxon>Pleurotaceae</taxon>
        <taxon>Pleurotus</taxon>
    </lineage>
</organism>
<keyword evidence="3" id="KW-1185">Reference proteome</keyword>
<dbReference type="Proteomes" id="UP000623687">
    <property type="component" value="Unassembled WGS sequence"/>
</dbReference>
<proteinExistence type="predicted"/>
<evidence type="ECO:0000313" key="2">
    <source>
        <dbReference type="EMBL" id="KAF7422735.1"/>
    </source>
</evidence>
<dbReference type="InterPro" id="IPR016197">
    <property type="entry name" value="Chromo-like_dom_sf"/>
</dbReference>
<dbReference type="OrthoDB" id="2273864at2759"/>
<comment type="caution">
    <text evidence="2">The sequence shown here is derived from an EMBL/GenBank/DDBJ whole genome shotgun (WGS) entry which is preliminary data.</text>
</comment>
<gene>
    <name evidence="2" type="ORF">PC9H_010892</name>
</gene>
<evidence type="ECO:0000259" key="1">
    <source>
        <dbReference type="PROSITE" id="PS50013"/>
    </source>
</evidence>
<sequence>MVAEPQKYILTLPDHLAYSTSPVPERVNPPRSPGSLLYDLTFTRKVVTPVVKLSPFVPDPISGRRPVAPPPPQLVDREEEHEVEEVRNSRRFGRVLKYLVRWRGYGIEHDSWEPASNPRKVKDFHDRHPDAVRVLWTSPMSPTTALPLRMTPAALDQSWERWRSRKAPGSAQSYFDIFSQQSGVSGLVNSWHGRQESSRRVAATLKGGVM</sequence>
<accession>A0A8H6ZKP9</accession>
<dbReference type="CDD" id="cd00024">
    <property type="entry name" value="CD_CSD"/>
    <property type="match status" value="1"/>
</dbReference>
<dbReference type="Pfam" id="PF00385">
    <property type="entry name" value="Chromo"/>
    <property type="match status" value="1"/>
</dbReference>
<evidence type="ECO:0000313" key="3">
    <source>
        <dbReference type="Proteomes" id="UP000623687"/>
    </source>
</evidence>